<protein>
    <recommendedName>
        <fullName evidence="3">Pectinesterase</fullName>
    </recommendedName>
</protein>
<organism evidence="1 2">
    <name type="scientific">Colocasia esculenta</name>
    <name type="common">Wild taro</name>
    <name type="synonym">Arum esculentum</name>
    <dbReference type="NCBI Taxonomy" id="4460"/>
    <lineage>
        <taxon>Eukaryota</taxon>
        <taxon>Viridiplantae</taxon>
        <taxon>Streptophyta</taxon>
        <taxon>Embryophyta</taxon>
        <taxon>Tracheophyta</taxon>
        <taxon>Spermatophyta</taxon>
        <taxon>Magnoliopsida</taxon>
        <taxon>Liliopsida</taxon>
        <taxon>Araceae</taxon>
        <taxon>Aroideae</taxon>
        <taxon>Colocasieae</taxon>
        <taxon>Colocasia</taxon>
    </lineage>
</organism>
<dbReference type="PANTHER" id="PTHR31321:SF19">
    <property type="entry name" value="PECTINESTERASE 68-RELATED"/>
    <property type="match status" value="1"/>
</dbReference>
<name>A0A843TV16_COLES</name>
<dbReference type="GO" id="GO:0045490">
    <property type="term" value="P:pectin catabolic process"/>
    <property type="evidence" value="ECO:0007669"/>
    <property type="project" value="TreeGrafter"/>
</dbReference>
<dbReference type="Gene3D" id="2.160.20.10">
    <property type="entry name" value="Single-stranded right-handed beta-helix, Pectin lyase-like"/>
    <property type="match status" value="1"/>
</dbReference>
<dbReference type="OrthoDB" id="2019149at2759"/>
<dbReference type="AlphaFoldDB" id="A0A843TV16"/>
<dbReference type="EMBL" id="NMUH01000162">
    <property type="protein sequence ID" value="MQL73340.1"/>
    <property type="molecule type" value="Genomic_DNA"/>
</dbReference>
<sequence length="118" mass="13097">VSFAANRKWANTSATVFANYFTARNISLKVQDTMCDDIGGHYFKDCYIEGSIDFIFYGGRSMYKVGQSSHRHRCDCKVPMMFVTAIVVVGEGGVNACVNGGRVCLRDVCRIGSCTWSR</sequence>
<dbReference type="GO" id="GO:0030599">
    <property type="term" value="F:pectinesterase activity"/>
    <property type="evidence" value="ECO:0007669"/>
    <property type="project" value="TreeGrafter"/>
</dbReference>
<comment type="caution">
    <text evidence="1">The sequence shown here is derived from an EMBL/GenBank/DDBJ whole genome shotgun (WGS) entry which is preliminary data.</text>
</comment>
<dbReference type="Proteomes" id="UP000652761">
    <property type="component" value="Unassembled WGS sequence"/>
</dbReference>
<evidence type="ECO:0008006" key="3">
    <source>
        <dbReference type="Google" id="ProtNLM"/>
    </source>
</evidence>
<reference evidence="1" key="1">
    <citation type="submission" date="2017-07" db="EMBL/GenBank/DDBJ databases">
        <title>Taro Niue Genome Assembly and Annotation.</title>
        <authorList>
            <person name="Atibalentja N."/>
            <person name="Keating K."/>
            <person name="Fields C.J."/>
        </authorList>
    </citation>
    <scope>NUCLEOTIDE SEQUENCE</scope>
    <source>
        <strain evidence="1">Niue_2</strain>
        <tissue evidence="1">Leaf</tissue>
    </source>
</reference>
<feature type="non-terminal residue" evidence="1">
    <location>
        <position position="118"/>
    </location>
</feature>
<dbReference type="InterPro" id="IPR011050">
    <property type="entry name" value="Pectin_lyase_fold/virulence"/>
</dbReference>
<gene>
    <name evidence="1" type="ORF">Taro_005683</name>
</gene>
<proteinExistence type="predicted"/>
<dbReference type="InterPro" id="IPR012334">
    <property type="entry name" value="Pectin_lyas_fold"/>
</dbReference>
<evidence type="ECO:0000313" key="2">
    <source>
        <dbReference type="Proteomes" id="UP000652761"/>
    </source>
</evidence>
<accession>A0A843TV16</accession>
<keyword evidence="2" id="KW-1185">Reference proteome</keyword>
<dbReference type="SUPFAM" id="SSF51126">
    <property type="entry name" value="Pectin lyase-like"/>
    <property type="match status" value="1"/>
</dbReference>
<dbReference type="PANTHER" id="PTHR31321">
    <property type="entry name" value="ACYL-COA THIOESTER HYDROLASE YBHC-RELATED"/>
    <property type="match status" value="1"/>
</dbReference>
<evidence type="ECO:0000313" key="1">
    <source>
        <dbReference type="EMBL" id="MQL73340.1"/>
    </source>
</evidence>